<feature type="transmembrane region" description="Helical" evidence="2">
    <location>
        <begin position="6"/>
        <end position="26"/>
    </location>
</feature>
<keyword evidence="2" id="KW-0812">Transmembrane</keyword>
<comment type="caution">
    <text evidence="3">The sequence shown here is derived from an EMBL/GenBank/DDBJ whole genome shotgun (WGS) entry which is preliminary data.</text>
</comment>
<dbReference type="Proteomes" id="UP000604825">
    <property type="component" value="Unassembled WGS sequence"/>
</dbReference>
<name>A0A811RE21_9POAL</name>
<dbReference type="AlphaFoldDB" id="A0A811RE21"/>
<keyword evidence="2" id="KW-0472">Membrane</keyword>
<protein>
    <submittedName>
        <fullName evidence="3">Uncharacterized protein</fullName>
    </submittedName>
</protein>
<evidence type="ECO:0000256" key="2">
    <source>
        <dbReference type="SAM" id="Phobius"/>
    </source>
</evidence>
<keyword evidence="2" id="KW-1133">Transmembrane helix</keyword>
<gene>
    <name evidence="3" type="ORF">NCGR_LOCUS51539</name>
</gene>
<accession>A0A811RE21</accession>
<keyword evidence="4" id="KW-1185">Reference proteome</keyword>
<proteinExistence type="predicted"/>
<organism evidence="3 4">
    <name type="scientific">Miscanthus lutarioriparius</name>
    <dbReference type="NCBI Taxonomy" id="422564"/>
    <lineage>
        <taxon>Eukaryota</taxon>
        <taxon>Viridiplantae</taxon>
        <taxon>Streptophyta</taxon>
        <taxon>Embryophyta</taxon>
        <taxon>Tracheophyta</taxon>
        <taxon>Spermatophyta</taxon>
        <taxon>Magnoliopsida</taxon>
        <taxon>Liliopsida</taxon>
        <taxon>Poales</taxon>
        <taxon>Poaceae</taxon>
        <taxon>PACMAD clade</taxon>
        <taxon>Panicoideae</taxon>
        <taxon>Andropogonodae</taxon>
        <taxon>Andropogoneae</taxon>
        <taxon>Saccharinae</taxon>
        <taxon>Miscanthus</taxon>
    </lineage>
</organism>
<reference evidence="3" key="1">
    <citation type="submission" date="2020-10" db="EMBL/GenBank/DDBJ databases">
        <authorList>
            <person name="Han B."/>
            <person name="Lu T."/>
            <person name="Zhao Q."/>
            <person name="Huang X."/>
            <person name="Zhao Y."/>
        </authorList>
    </citation>
    <scope>NUCLEOTIDE SEQUENCE</scope>
</reference>
<feature type="region of interest" description="Disordered" evidence="1">
    <location>
        <begin position="140"/>
        <end position="163"/>
    </location>
</feature>
<evidence type="ECO:0000313" key="4">
    <source>
        <dbReference type="Proteomes" id="UP000604825"/>
    </source>
</evidence>
<dbReference type="EMBL" id="CAJGYO010000014">
    <property type="protein sequence ID" value="CAD6268234.1"/>
    <property type="molecule type" value="Genomic_DNA"/>
</dbReference>
<feature type="compositionally biased region" description="Low complexity" evidence="1">
    <location>
        <begin position="141"/>
        <end position="153"/>
    </location>
</feature>
<evidence type="ECO:0000313" key="3">
    <source>
        <dbReference type="EMBL" id="CAD6268234.1"/>
    </source>
</evidence>
<sequence length="229" mass="24081">MCVLRASVLLTFIGLVVGGLLAAMMADASFLRFDAVSISIKPSSPTLLLLCLLHSAADSMVLLASYSSQGASTVSNIVNNSGAKVTYIAEEERVVRAAVRSSDAFVALRDATPQLPLACDSNCQTAEFLPSYSSTADGACSSSPEQSLSSPWRSDPKTDGAKSSPILAAGAERQRAVGPVCSTLLGTQDFVAAGWTVRCHVMGQRVHPLVYVYKLQSGYGHTWHGTTHG</sequence>
<evidence type="ECO:0000256" key="1">
    <source>
        <dbReference type="SAM" id="MobiDB-lite"/>
    </source>
</evidence>